<dbReference type="EMBL" id="QPID01000010">
    <property type="protein sequence ID" value="RCU45470.1"/>
    <property type="molecule type" value="Genomic_DNA"/>
</dbReference>
<dbReference type="Proteomes" id="UP000252558">
    <property type="component" value="Unassembled WGS sequence"/>
</dbReference>
<reference evidence="7 8" key="1">
    <citation type="submission" date="2018-07" db="EMBL/GenBank/DDBJ databases">
        <title>Corallincola holothuriorum sp. nov., a new facultative anaerobe isolated from sea cucumber Apostichopus japonicus.</title>
        <authorList>
            <person name="Xia H."/>
        </authorList>
    </citation>
    <scope>NUCLEOTIDE SEQUENCE [LARGE SCALE GENOMIC DNA]</scope>
    <source>
        <strain evidence="7 8">C4</strain>
    </source>
</reference>
<dbReference type="RefSeq" id="WP_114339326.1">
    <property type="nucleotide sequence ID" value="NZ_QPID01000010.1"/>
</dbReference>
<accession>A0A368N5Q5</accession>
<dbReference type="OrthoDB" id="8562138at2"/>
<dbReference type="AlphaFoldDB" id="A0A368N5Q5"/>
<gene>
    <name evidence="7" type="ORF">DU002_15545</name>
</gene>
<dbReference type="PANTHER" id="PTHR38776">
    <property type="entry name" value="MLTA-INTERACTING PROTEIN-RELATED"/>
    <property type="match status" value="1"/>
</dbReference>
<keyword evidence="5" id="KW-0998">Cell outer membrane</keyword>
<dbReference type="InterPro" id="IPR011250">
    <property type="entry name" value="OMP/PagP_B-barrel"/>
</dbReference>
<evidence type="ECO:0000256" key="2">
    <source>
        <dbReference type="ARBA" id="ARBA00005722"/>
    </source>
</evidence>
<sequence length="249" mass="27534">MNMKHLLVLALASSLPATAMAAGDTEIGAGVQMRSTAYRNYDDSARAIPIIKFDTEWFYAGGGEIGFKALDKGPHRIGIFLSASEEEWDGSDNDQAEFDGFEDKDQAYHLGASYRFKAKWGVVKAQYFTDISDEHEGNGATLSYAYPWMINDKLFIVPSVRVKYMDEDYANYYYGISNRDAATSAAVSAYDTGSATNFSVGVMAGYEVMEHWKLYAGVTYTSLDDDLEESPLLDDDNETSGLLGVAYKF</sequence>
<keyword evidence="4" id="KW-0472">Membrane</keyword>
<name>A0A368N5Q5_9GAMM</name>
<evidence type="ECO:0000256" key="5">
    <source>
        <dbReference type="ARBA" id="ARBA00023237"/>
    </source>
</evidence>
<proteinExistence type="inferred from homology"/>
<feature type="chain" id="PRO_5016678170" evidence="6">
    <location>
        <begin position="22"/>
        <end position="249"/>
    </location>
</feature>
<keyword evidence="3 6" id="KW-0732">Signal</keyword>
<keyword evidence="8" id="KW-1185">Reference proteome</keyword>
<feature type="signal peptide" evidence="6">
    <location>
        <begin position="1"/>
        <end position="21"/>
    </location>
</feature>
<evidence type="ECO:0000313" key="7">
    <source>
        <dbReference type="EMBL" id="RCU45470.1"/>
    </source>
</evidence>
<dbReference type="Pfam" id="PF06629">
    <property type="entry name" value="MipA"/>
    <property type="match status" value="1"/>
</dbReference>
<evidence type="ECO:0000256" key="3">
    <source>
        <dbReference type="ARBA" id="ARBA00022729"/>
    </source>
</evidence>
<evidence type="ECO:0000313" key="8">
    <source>
        <dbReference type="Proteomes" id="UP000252558"/>
    </source>
</evidence>
<dbReference type="SUPFAM" id="SSF56925">
    <property type="entry name" value="OMPA-like"/>
    <property type="match status" value="1"/>
</dbReference>
<comment type="similarity">
    <text evidence="2">Belongs to the MipA/OmpV family.</text>
</comment>
<dbReference type="PANTHER" id="PTHR38776:SF1">
    <property type="entry name" value="MLTA-INTERACTING PROTEIN-RELATED"/>
    <property type="match status" value="1"/>
</dbReference>
<evidence type="ECO:0000256" key="6">
    <source>
        <dbReference type="SAM" id="SignalP"/>
    </source>
</evidence>
<comment type="caution">
    <text evidence="7">The sequence shown here is derived from an EMBL/GenBank/DDBJ whole genome shotgun (WGS) entry which is preliminary data.</text>
</comment>
<evidence type="ECO:0000256" key="1">
    <source>
        <dbReference type="ARBA" id="ARBA00004442"/>
    </source>
</evidence>
<dbReference type="GO" id="GO:0009279">
    <property type="term" value="C:cell outer membrane"/>
    <property type="evidence" value="ECO:0007669"/>
    <property type="project" value="UniProtKB-SubCell"/>
</dbReference>
<comment type="subcellular location">
    <subcellularLocation>
        <location evidence="1">Cell outer membrane</location>
    </subcellularLocation>
</comment>
<dbReference type="Gene3D" id="2.40.160.20">
    <property type="match status" value="1"/>
</dbReference>
<organism evidence="7 8">
    <name type="scientific">Corallincola holothuriorum</name>
    <dbReference type="NCBI Taxonomy" id="2282215"/>
    <lineage>
        <taxon>Bacteria</taxon>
        <taxon>Pseudomonadati</taxon>
        <taxon>Pseudomonadota</taxon>
        <taxon>Gammaproteobacteria</taxon>
        <taxon>Alteromonadales</taxon>
        <taxon>Psychromonadaceae</taxon>
        <taxon>Corallincola</taxon>
    </lineage>
</organism>
<evidence type="ECO:0000256" key="4">
    <source>
        <dbReference type="ARBA" id="ARBA00023136"/>
    </source>
</evidence>
<protein>
    <submittedName>
        <fullName evidence="7">MipA/OmpV family protein</fullName>
    </submittedName>
</protein>
<dbReference type="InterPro" id="IPR010583">
    <property type="entry name" value="MipA"/>
</dbReference>